<dbReference type="PROSITE" id="PS00197">
    <property type="entry name" value="2FE2S_FER_1"/>
    <property type="match status" value="1"/>
</dbReference>
<evidence type="ECO:0000256" key="3">
    <source>
        <dbReference type="ARBA" id="ARBA00023002"/>
    </source>
</evidence>
<evidence type="ECO:0000256" key="1">
    <source>
        <dbReference type="ARBA" id="ARBA00022714"/>
    </source>
</evidence>
<dbReference type="InterPro" id="IPR002888">
    <property type="entry name" value="2Fe-2S-bd"/>
</dbReference>
<dbReference type="Pfam" id="PF00111">
    <property type="entry name" value="Fer2"/>
    <property type="match status" value="1"/>
</dbReference>
<accession>A0ABT1NC70</accession>
<name>A0ABT1NC70_9FIRM</name>
<dbReference type="EMBL" id="JAJEKE010000002">
    <property type="protein sequence ID" value="MCQ1528857.1"/>
    <property type="molecule type" value="Genomic_DNA"/>
</dbReference>
<evidence type="ECO:0000259" key="6">
    <source>
        <dbReference type="PROSITE" id="PS51085"/>
    </source>
</evidence>
<dbReference type="RefSeq" id="WP_255226372.1">
    <property type="nucleotide sequence ID" value="NZ_JAJEKE010000002.1"/>
</dbReference>
<dbReference type="Pfam" id="PF01799">
    <property type="entry name" value="Fer2_2"/>
    <property type="match status" value="1"/>
</dbReference>
<dbReference type="PANTHER" id="PTHR44379">
    <property type="entry name" value="OXIDOREDUCTASE WITH IRON-SULFUR SUBUNIT"/>
    <property type="match status" value="1"/>
</dbReference>
<keyword evidence="1" id="KW-0001">2Fe-2S</keyword>
<keyword evidence="4" id="KW-0408">Iron</keyword>
<dbReference type="PROSITE" id="PS51085">
    <property type="entry name" value="2FE2S_FER_2"/>
    <property type="match status" value="1"/>
</dbReference>
<evidence type="ECO:0000256" key="5">
    <source>
        <dbReference type="ARBA" id="ARBA00023014"/>
    </source>
</evidence>
<dbReference type="SUPFAM" id="SSF47741">
    <property type="entry name" value="CO dehydrogenase ISP C-domain like"/>
    <property type="match status" value="1"/>
</dbReference>
<evidence type="ECO:0000256" key="2">
    <source>
        <dbReference type="ARBA" id="ARBA00022723"/>
    </source>
</evidence>
<dbReference type="CDD" id="cd00207">
    <property type="entry name" value="fer2"/>
    <property type="match status" value="1"/>
</dbReference>
<dbReference type="InterPro" id="IPR012675">
    <property type="entry name" value="Beta-grasp_dom_sf"/>
</dbReference>
<dbReference type="SUPFAM" id="SSF54292">
    <property type="entry name" value="2Fe-2S ferredoxin-like"/>
    <property type="match status" value="1"/>
</dbReference>
<gene>
    <name evidence="7" type="ORF">LJD61_04765</name>
</gene>
<dbReference type="Proteomes" id="UP001651880">
    <property type="component" value="Unassembled WGS sequence"/>
</dbReference>
<keyword evidence="2" id="KW-0479">Metal-binding</keyword>
<dbReference type="InterPro" id="IPR006058">
    <property type="entry name" value="2Fe2S_fd_BS"/>
</dbReference>
<keyword evidence="8" id="KW-1185">Reference proteome</keyword>
<proteinExistence type="predicted"/>
<dbReference type="Gene3D" id="1.10.150.120">
    <property type="entry name" value="[2Fe-2S]-binding domain"/>
    <property type="match status" value="1"/>
</dbReference>
<evidence type="ECO:0000256" key="4">
    <source>
        <dbReference type="ARBA" id="ARBA00023004"/>
    </source>
</evidence>
<feature type="domain" description="2Fe-2S ferredoxin-type" evidence="6">
    <location>
        <begin position="6"/>
        <end position="82"/>
    </location>
</feature>
<protein>
    <submittedName>
        <fullName evidence="7">(2Fe-2S)-binding protein</fullName>
    </submittedName>
</protein>
<reference evidence="7 8" key="1">
    <citation type="submission" date="2021-10" db="EMBL/GenBank/DDBJ databases">
        <title>Lutispora strain m25 sp. nov., a thermophilic, non-spore-forming bacterium isolated from a lab-scale methanogenic bioreactor digesting anaerobic sludge.</title>
        <authorList>
            <person name="El Houari A."/>
            <person name="Mcdonald J."/>
        </authorList>
    </citation>
    <scope>NUCLEOTIDE SEQUENCE [LARGE SCALE GENOMIC DNA]</scope>
    <source>
        <strain evidence="8">m25</strain>
    </source>
</reference>
<dbReference type="PANTHER" id="PTHR44379:SF5">
    <property type="entry name" value="OXIDOREDUCTASE WITH IRON-SULFUR SUBUNIT"/>
    <property type="match status" value="1"/>
</dbReference>
<dbReference type="InterPro" id="IPR001041">
    <property type="entry name" value="2Fe-2S_ferredoxin-type"/>
</dbReference>
<dbReference type="InterPro" id="IPR051452">
    <property type="entry name" value="Diverse_Oxidoreductases"/>
</dbReference>
<evidence type="ECO:0000313" key="7">
    <source>
        <dbReference type="EMBL" id="MCQ1528857.1"/>
    </source>
</evidence>
<keyword evidence="3" id="KW-0560">Oxidoreductase</keyword>
<evidence type="ECO:0000313" key="8">
    <source>
        <dbReference type="Proteomes" id="UP001651880"/>
    </source>
</evidence>
<organism evidence="7 8">
    <name type="scientific">Lutispora saccharofermentans</name>
    <dbReference type="NCBI Taxonomy" id="3024236"/>
    <lineage>
        <taxon>Bacteria</taxon>
        <taxon>Bacillati</taxon>
        <taxon>Bacillota</taxon>
        <taxon>Clostridia</taxon>
        <taxon>Lutisporales</taxon>
        <taxon>Lutisporaceae</taxon>
        <taxon>Lutispora</taxon>
    </lineage>
</organism>
<dbReference type="InterPro" id="IPR036010">
    <property type="entry name" value="2Fe-2S_ferredoxin-like_sf"/>
</dbReference>
<keyword evidence="5" id="KW-0411">Iron-sulfur</keyword>
<sequence length="169" mass="18291">MGNQTSHIHIYINGKEYESDISPNLTLLDFLRENIGLKGTKKGCDSGHCGACTVLLDGKPVNSCMLLAVQADDKRVTTIEGLNGGGKLHPIQQAFIEENAVQCGFCTPGMIMSAKGLLDKNSNPTDLQIKEALSGNLCRCTGYTKIIKAVKNAADKLNNEEKHSKLEEK</sequence>
<comment type="caution">
    <text evidence="7">The sequence shown here is derived from an EMBL/GenBank/DDBJ whole genome shotgun (WGS) entry which is preliminary data.</text>
</comment>
<dbReference type="Gene3D" id="3.10.20.30">
    <property type="match status" value="1"/>
</dbReference>
<dbReference type="InterPro" id="IPR036884">
    <property type="entry name" value="2Fe-2S-bd_dom_sf"/>
</dbReference>